<gene>
    <name evidence="1" type="ORF">HMPREF9511_02653</name>
</gene>
<reference evidence="1 2" key="1">
    <citation type="submission" date="2010-09" db="EMBL/GenBank/DDBJ databases">
        <authorList>
            <person name="Weinstock G."/>
            <person name="Sodergren E."/>
            <person name="Clifton S."/>
            <person name="Fulton L."/>
            <person name="Fulton B."/>
            <person name="Courtney L."/>
            <person name="Fronick C."/>
            <person name="Harrison M."/>
            <person name="Strong C."/>
            <person name="Farmer C."/>
            <person name="Delahaunty K."/>
            <person name="Markovic C."/>
            <person name="Hall O."/>
            <person name="Minx P."/>
            <person name="Tomlinson C."/>
            <person name="Mitreva M."/>
            <person name="Hou S."/>
            <person name="Chen J."/>
            <person name="Wollam A."/>
            <person name="Pepin K.H."/>
            <person name="Johnson M."/>
            <person name="Bhonagiri V."/>
            <person name="Zhang X."/>
            <person name="Suruliraj S."/>
            <person name="Warren W."/>
            <person name="Chinwalla A."/>
            <person name="Mardis E.R."/>
            <person name="Wilson R.K."/>
        </authorList>
    </citation>
    <scope>NUCLEOTIDE SEQUENCE [LARGE SCALE GENOMIC DNA]</scope>
    <source>
        <strain evidence="1 2">TX0630</strain>
    </source>
</reference>
<protein>
    <recommendedName>
        <fullName evidence="3">Transcriptional regulator, GntR family</fullName>
    </recommendedName>
</protein>
<accession>A0ABC9P353</accession>
<evidence type="ECO:0008006" key="3">
    <source>
        <dbReference type="Google" id="ProtNLM"/>
    </source>
</evidence>
<organism evidence="1 2">
    <name type="scientific">Enterococcus faecalis TX0630</name>
    <dbReference type="NCBI Taxonomy" id="749508"/>
    <lineage>
        <taxon>Bacteria</taxon>
        <taxon>Bacillati</taxon>
        <taxon>Bacillota</taxon>
        <taxon>Bacilli</taxon>
        <taxon>Lactobacillales</taxon>
        <taxon>Enterococcaceae</taxon>
        <taxon>Enterococcus</taxon>
    </lineage>
</organism>
<name>A0ABC9P353_ENTFL</name>
<dbReference type="EMBL" id="AEBE01000112">
    <property type="protein sequence ID" value="EFU89369.1"/>
    <property type="molecule type" value="Genomic_DNA"/>
</dbReference>
<sequence>MKGRGYVLTKLGTELTKEEYVTRYMRNFEKLLLLGDRPKELTNREEQLLQYEKELCVLFYDQFIKKHHRAPDEATLDDQVKANFIERSKIFARAPLVTDEANFVQAHIGQIKRVREMRMEDYEPDSYTHILQREEELARNYFRKHDDYPFGYECLCISRSREVVNQGLEKLLEAFYDSYQVYYRRYRKNG</sequence>
<evidence type="ECO:0000313" key="1">
    <source>
        <dbReference type="EMBL" id="EFU89369.1"/>
    </source>
</evidence>
<comment type="caution">
    <text evidence="1">The sequence shown here is derived from an EMBL/GenBank/DDBJ whole genome shotgun (WGS) entry which is preliminary data.</text>
</comment>
<dbReference type="RefSeq" id="WP_002370324.1">
    <property type="nucleotide sequence ID" value="NZ_GL454851.1"/>
</dbReference>
<proteinExistence type="predicted"/>
<dbReference type="AlphaFoldDB" id="A0ABC9P353"/>
<dbReference type="Proteomes" id="UP000004933">
    <property type="component" value="Unassembled WGS sequence"/>
</dbReference>
<evidence type="ECO:0000313" key="2">
    <source>
        <dbReference type="Proteomes" id="UP000004933"/>
    </source>
</evidence>